<organism evidence="3">
    <name type="scientific">Staphylococcus schleiferi</name>
    <dbReference type="NCBI Taxonomy" id="1295"/>
    <lineage>
        <taxon>Bacteria</taxon>
        <taxon>Bacillati</taxon>
        <taxon>Bacillota</taxon>
        <taxon>Bacilli</taxon>
        <taxon>Bacillales</taxon>
        <taxon>Staphylococcaceae</taxon>
        <taxon>Staphylococcus</taxon>
    </lineage>
</organism>
<dbReference type="EMBL" id="UHEF01000001">
    <property type="protein sequence ID" value="SUM87988.1"/>
    <property type="molecule type" value="Genomic_DNA"/>
</dbReference>
<keyword evidence="1" id="KW-1133">Transmembrane helix</keyword>
<evidence type="ECO:0000313" key="3">
    <source>
        <dbReference type="EMBL" id="SUM87988.1"/>
    </source>
</evidence>
<sequence length="47" mass="5754">MQWTEFLMSLITGGILIIFRCWFESKWRQYDHHSDDEDDETTSKTKK</sequence>
<dbReference type="NCBIfam" id="NF047567">
    <property type="entry name" value="SAOUHSC_02157"/>
    <property type="match status" value="1"/>
</dbReference>
<evidence type="ECO:0000256" key="1">
    <source>
        <dbReference type="SAM" id="Phobius"/>
    </source>
</evidence>
<accession>A0A7Z7VWU4</accession>
<dbReference type="AlphaFoldDB" id="A0A7Z7VWU4"/>
<name>A0A7Z7VWU4_STASC</name>
<keyword evidence="1" id="KW-0472">Membrane</keyword>
<reference evidence="3" key="1">
    <citation type="submission" date="2018-06" db="EMBL/GenBank/DDBJ databases">
        <authorList>
            <consortium name="Pathogen Informatics"/>
            <person name="Doyle S."/>
        </authorList>
    </citation>
    <scope>NUCLEOTIDE SEQUENCE [LARGE SCALE GENOMIC DNA]</scope>
    <source>
        <strain evidence="3">NCTC12218</strain>
    </source>
</reference>
<proteinExistence type="predicted"/>
<dbReference type="EMBL" id="LR962863">
    <property type="protein sequence ID" value="CAD7359262.1"/>
    <property type="molecule type" value="Genomic_DNA"/>
</dbReference>
<evidence type="ECO:0000313" key="2">
    <source>
        <dbReference type="EMBL" id="CAD7359262.1"/>
    </source>
</evidence>
<dbReference type="Proteomes" id="UP000264146">
    <property type="component" value="Chromosome"/>
</dbReference>
<feature type="transmembrane region" description="Helical" evidence="1">
    <location>
        <begin position="6"/>
        <end position="23"/>
    </location>
</feature>
<evidence type="ECO:0000313" key="4">
    <source>
        <dbReference type="Proteomes" id="UP000264146"/>
    </source>
</evidence>
<gene>
    <name evidence="3" type="ORF">NCTC12218_00868</name>
</gene>
<protein>
    <submittedName>
        <fullName evidence="3">Uncharacterized protein</fullName>
    </submittedName>
</protein>
<keyword evidence="1" id="KW-0812">Transmembrane</keyword>
<reference evidence="2 4" key="2">
    <citation type="submission" date="2020-11" db="EMBL/GenBank/DDBJ databases">
        <authorList>
            <consortium name="Pathogen Informatics"/>
        </authorList>
    </citation>
    <scope>NUCLEOTIDE SEQUENCE [LARGE SCALE GENOMIC DNA]</scope>
    <source>
        <strain evidence="2 4">NCTC12218</strain>
    </source>
</reference>